<gene>
    <name evidence="2" type="ORF">BSAL_11985</name>
</gene>
<dbReference type="OMA" id="PTREDVY"/>
<dbReference type="OrthoDB" id="278250at2759"/>
<dbReference type="EMBL" id="CYKH01001592">
    <property type="protein sequence ID" value="CUG87783.1"/>
    <property type="molecule type" value="Genomic_DNA"/>
</dbReference>
<name>A0A0S4J8G0_BODSA</name>
<proteinExistence type="predicted"/>
<dbReference type="Proteomes" id="UP000051952">
    <property type="component" value="Unassembled WGS sequence"/>
</dbReference>
<reference evidence="3" key="1">
    <citation type="submission" date="2015-09" db="EMBL/GenBank/DDBJ databases">
        <authorList>
            <consortium name="Pathogen Informatics"/>
        </authorList>
    </citation>
    <scope>NUCLEOTIDE SEQUENCE [LARGE SCALE GENOMIC DNA]</scope>
    <source>
        <strain evidence="3">Lake Konstanz</strain>
    </source>
</reference>
<evidence type="ECO:0000313" key="3">
    <source>
        <dbReference type="Proteomes" id="UP000051952"/>
    </source>
</evidence>
<evidence type="ECO:0000256" key="1">
    <source>
        <dbReference type="SAM" id="MobiDB-lite"/>
    </source>
</evidence>
<feature type="region of interest" description="Disordered" evidence="1">
    <location>
        <begin position="622"/>
        <end position="650"/>
    </location>
</feature>
<evidence type="ECO:0000313" key="2">
    <source>
        <dbReference type="EMBL" id="CUG87783.1"/>
    </source>
</evidence>
<dbReference type="AlphaFoldDB" id="A0A0S4J8G0"/>
<protein>
    <submittedName>
        <fullName evidence="2">Uncharacterized protein</fullName>
    </submittedName>
</protein>
<accession>A0A0S4J8G0</accession>
<dbReference type="VEuPathDB" id="TriTrypDB:BSAL_11985"/>
<keyword evidence="3" id="KW-1185">Reference proteome</keyword>
<feature type="compositionally biased region" description="Low complexity" evidence="1">
    <location>
        <begin position="623"/>
        <end position="643"/>
    </location>
</feature>
<feature type="region of interest" description="Disordered" evidence="1">
    <location>
        <begin position="709"/>
        <end position="728"/>
    </location>
</feature>
<sequence>MIGRRYGGIRFVGCATPCIARSQSVFEAVRRCSSVADSIFANPQKTAYWEAVYHCSLGNGSKTIQELVSVLSASTLAIVFKHGKGMDGFLKDHTHNELSMSRREDGASVLSITKEGEAALLQSSSGIEELKEKLRRDVAQAASNLATASRTDVAALVLQIRSLWEPTDITSYKPINDVYLRMYPGVEARERVKYVEFLTFLTSHSEHFWIQRTLIKPREPGETEAPALPAAFANTYYRVTSAHAGNNYGGWGAAANVPNSADVFEILKYIPMHWGNLGNLQIPPDVRKRHIRIASFLQWLRRQPKHFEVRNMAGTIEVRRSVLLHPENHGFPSVAAAEQWLDARIFAGEHNIVTASSSSSSVGAAGLSVAATAIMKFLVRVVPGYYVPGPLLFKRYTKKNVPFQDLHQMMLQHPQQFEVLQISNSGDFVYRRWTGARTSDGGPSAAFKEAFQQINSPSASADETRALLSIMSFASTLWDRPEYLYVRLPDEVKVSLGGYDNMLALLRSRPKLFFVGETFYCRNDLSNPLASSVEPVHQDQTIAQCEENPYLTPRELAQVFHYVCPADQAVPVSHFVECSSPAMRCVLPPRVMSLIELFPDLFSWRETNPGVFSVRRVEQSIPSTTSSGGAARSAAGSSSTTSSPVKRGKDVMPVEEALEEISMLVPDDGAGVELELLESWLSMRVKESAVQHFGGVARLLASQPAMFTVSPPSRNGDKLVSRTKAQQK</sequence>
<organism evidence="2 3">
    <name type="scientific">Bodo saltans</name>
    <name type="common">Flagellated protozoan</name>
    <dbReference type="NCBI Taxonomy" id="75058"/>
    <lineage>
        <taxon>Eukaryota</taxon>
        <taxon>Discoba</taxon>
        <taxon>Euglenozoa</taxon>
        <taxon>Kinetoplastea</taxon>
        <taxon>Metakinetoplastina</taxon>
        <taxon>Eubodonida</taxon>
        <taxon>Bodonidae</taxon>
        <taxon>Bodo</taxon>
    </lineage>
</organism>